<keyword evidence="6 9" id="KW-0227">DNA damage</keyword>
<evidence type="ECO:0000256" key="2">
    <source>
        <dbReference type="ARBA" id="ARBA00002631"/>
    </source>
</evidence>
<keyword evidence="7 9" id="KW-0378">Hydrolase</keyword>
<dbReference type="CDD" id="cd10027">
    <property type="entry name" value="UDG-F1-like"/>
    <property type="match status" value="1"/>
</dbReference>
<comment type="subcellular location">
    <subcellularLocation>
        <location evidence="9">Cytoplasm</location>
    </subcellularLocation>
</comment>
<sequence>MNITEQAKKQLSPLWLKNLRGELDKDYWLALNQYLAAQAQLGKVIYPPAEKVFSAFSQTDLNNIQVVIIGQDPYHGPNQANGLCFSVAPGNKIPPSLRNIFSELSADQNVVVPNHGSLDEWAKQGVFLLNTVLSVEQACPGIHADKGWERFTDAVIRLISDEGESVVFMLWGNYAGRKKSLIDESKHLILEAAHPSPLSAYRGFFGCKHFSLANDYLISKKSFSINWQIPMMSHDTQQISLEL</sequence>
<gene>
    <name evidence="9" type="primary">ung</name>
    <name evidence="11" type="ORF">EVB03_00900</name>
</gene>
<feature type="active site" description="Proton acceptor" evidence="9">
    <location>
        <position position="72"/>
    </location>
</feature>
<organism evidence="11 12">
    <name type="scientific">SAR92 clade bacterium</name>
    <dbReference type="NCBI Taxonomy" id="2315479"/>
    <lineage>
        <taxon>Bacteria</taxon>
        <taxon>Pseudomonadati</taxon>
        <taxon>Pseudomonadota</taxon>
        <taxon>Gammaproteobacteria</taxon>
        <taxon>Cellvibrionales</taxon>
        <taxon>Porticoccaceae</taxon>
        <taxon>SAR92 clade</taxon>
    </lineage>
</organism>
<dbReference type="PANTHER" id="PTHR11264">
    <property type="entry name" value="URACIL-DNA GLYCOSYLASE"/>
    <property type="match status" value="1"/>
</dbReference>
<evidence type="ECO:0000256" key="6">
    <source>
        <dbReference type="ARBA" id="ARBA00022763"/>
    </source>
</evidence>
<evidence type="ECO:0000256" key="9">
    <source>
        <dbReference type="HAMAP-Rule" id="MF_00148"/>
    </source>
</evidence>
<dbReference type="PANTHER" id="PTHR11264:SF0">
    <property type="entry name" value="URACIL-DNA GLYCOSYLASE"/>
    <property type="match status" value="1"/>
</dbReference>
<dbReference type="InterPro" id="IPR002043">
    <property type="entry name" value="UDG_fam1"/>
</dbReference>
<evidence type="ECO:0000259" key="10">
    <source>
        <dbReference type="SMART" id="SM00986"/>
    </source>
</evidence>
<evidence type="ECO:0000256" key="7">
    <source>
        <dbReference type="ARBA" id="ARBA00022801"/>
    </source>
</evidence>
<dbReference type="SMART" id="SM00986">
    <property type="entry name" value="UDG"/>
    <property type="match status" value="1"/>
</dbReference>
<dbReference type="Gene3D" id="3.40.470.10">
    <property type="entry name" value="Uracil-DNA glycosylase-like domain"/>
    <property type="match status" value="1"/>
</dbReference>
<dbReference type="NCBIfam" id="NF003588">
    <property type="entry name" value="PRK05254.1-1"/>
    <property type="match status" value="1"/>
</dbReference>
<name>A0A520MP08_9GAMM</name>
<dbReference type="NCBIfam" id="TIGR00628">
    <property type="entry name" value="ung"/>
    <property type="match status" value="1"/>
</dbReference>
<evidence type="ECO:0000313" key="11">
    <source>
        <dbReference type="EMBL" id="RZO22949.1"/>
    </source>
</evidence>
<dbReference type="InterPro" id="IPR036895">
    <property type="entry name" value="Uracil-DNA_glycosylase-like_sf"/>
</dbReference>
<comment type="caution">
    <text evidence="11">The sequence shown here is derived from an EMBL/GenBank/DDBJ whole genome shotgun (WGS) entry which is preliminary data.</text>
</comment>
<dbReference type="NCBIfam" id="NF003589">
    <property type="entry name" value="PRK05254.1-2"/>
    <property type="match status" value="1"/>
</dbReference>
<reference evidence="11 12" key="1">
    <citation type="submission" date="2019-02" db="EMBL/GenBank/DDBJ databases">
        <title>Prokaryotic population dynamics and viral predation in marine succession experiment using metagenomics: the confinement effect.</title>
        <authorList>
            <person name="Haro-Moreno J.M."/>
            <person name="Rodriguez-Valera F."/>
            <person name="Lopez-Perez M."/>
        </authorList>
    </citation>
    <scope>NUCLEOTIDE SEQUENCE [LARGE SCALE GENOMIC DNA]</scope>
    <source>
        <strain evidence="11">MED-G170</strain>
    </source>
</reference>
<dbReference type="EC" id="3.2.2.27" evidence="4 9"/>
<evidence type="ECO:0000256" key="8">
    <source>
        <dbReference type="ARBA" id="ARBA00023204"/>
    </source>
</evidence>
<comment type="function">
    <text evidence="2 9">Excises uracil residues from the DNA which can arise as a result of misincorporation of dUMP residues by DNA polymerase or due to deamination of cytosine.</text>
</comment>
<keyword evidence="9" id="KW-0963">Cytoplasm</keyword>
<dbReference type="GO" id="GO:0097510">
    <property type="term" value="P:base-excision repair, AP site formation via deaminated base removal"/>
    <property type="evidence" value="ECO:0007669"/>
    <property type="project" value="TreeGrafter"/>
</dbReference>
<evidence type="ECO:0000256" key="4">
    <source>
        <dbReference type="ARBA" id="ARBA00012030"/>
    </source>
</evidence>
<feature type="domain" description="Uracil-DNA glycosylase-like" evidence="10">
    <location>
        <begin position="57"/>
        <end position="217"/>
    </location>
</feature>
<comment type="catalytic activity">
    <reaction evidence="1 9">
        <text>Hydrolyzes single-stranded DNA or mismatched double-stranded DNA and polynucleotides, releasing free uracil.</text>
        <dbReference type="EC" id="3.2.2.27"/>
    </reaction>
</comment>
<dbReference type="Pfam" id="PF03167">
    <property type="entry name" value="UDG"/>
    <property type="match status" value="1"/>
</dbReference>
<dbReference type="SMART" id="SM00987">
    <property type="entry name" value="UreE_C"/>
    <property type="match status" value="1"/>
</dbReference>
<accession>A0A520MP08</accession>
<keyword evidence="8 9" id="KW-0234">DNA repair</keyword>
<evidence type="ECO:0000256" key="1">
    <source>
        <dbReference type="ARBA" id="ARBA00001400"/>
    </source>
</evidence>
<dbReference type="FunFam" id="3.40.470.10:FF:000001">
    <property type="entry name" value="Uracil-DNA glycosylase"/>
    <property type="match status" value="1"/>
</dbReference>
<dbReference type="GO" id="GO:0005737">
    <property type="term" value="C:cytoplasm"/>
    <property type="evidence" value="ECO:0007669"/>
    <property type="project" value="UniProtKB-SubCell"/>
</dbReference>
<evidence type="ECO:0000256" key="5">
    <source>
        <dbReference type="ARBA" id="ARBA00018429"/>
    </source>
</evidence>
<dbReference type="NCBIfam" id="NF003592">
    <property type="entry name" value="PRK05254.1-5"/>
    <property type="match status" value="1"/>
</dbReference>
<evidence type="ECO:0000313" key="12">
    <source>
        <dbReference type="Proteomes" id="UP000315889"/>
    </source>
</evidence>
<dbReference type="HAMAP" id="MF_00148">
    <property type="entry name" value="UDG"/>
    <property type="match status" value="1"/>
</dbReference>
<dbReference type="NCBIfam" id="NF003591">
    <property type="entry name" value="PRK05254.1-4"/>
    <property type="match status" value="1"/>
</dbReference>
<dbReference type="GO" id="GO:0004844">
    <property type="term" value="F:uracil DNA N-glycosylase activity"/>
    <property type="evidence" value="ECO:0007669"/>
    <property type="project" value="UniProtKB-UniRule"/>
</dbReference>
<evidence type="ECO:0000256" key="3">
    <source>
        <dbReference type="ARBA" id="ARBA00008184"/>
    </source>
</evidence>
<dbReference type="Proteomes" id="UP000315889">
    <property type="component" value="Unassembled WGS sequence"/>
</dbReference>
<dbReference type="InterPro" id="IPR005122">
    <property type="entry name" value="Uracil-DNA_glycosylase-like"/>
</dbReference>
<proteinExistence type="inferred from homology"/>
<dbReference type="AlphaFoldDB" id="A0A520MP08"/>
<keyword evidence="11" id="KW-0326">Glycosidase</keyword>
<dbReference type="EMBL" id="SHBP01000001">
    <property type="protein sequence ID" value="RZO22949.1"/>
    <property type="molecule type" value="Genomic_DNA"/>
</dbReference>
<dbReference type="SUPFAM" id="SSF52141">
    <property type="entry name" value="Uracil-DNA glycosylase-like"/>
    <property type="match status" value="1"/>
</dbReference>
<protein>
    <recommendedName>
        <fullName evidence="5 9">Uracil-DNA glycosylase</fullName>
        <shortName evidence="9">UDG</shortName>
        <ecNumber evidence="4 9">3.2.2.27</ecNumber>
    </recommendedName>
</protein>
<comment type="similarity">
    <text evidence="3 9">Belongs to the uracil-DNA glycosylase (UDG) superfamily. UNG family.</text>
</comment>